<comment type="subcellular location">
    <subcellularLocation>
        <location evidence="9">Cytoplasm</location>
        <location evidence="9">P-body</location>
    </subcellularLocation>
    <subcellularLocation>
        <location evidence="9">Nucleus</location>
    </subcellularLocation>
    <text evidence="9">Shuttles between nucleus and cytoplasm.</text>
</comment>
<dbReference type="CDD" id="cd06143">
    <property type="entry name" value="PAN2_exo"/>
    <property type="match status" value="1"/>
</dbReference>
<dbReference type="FunFam" id="2.130.10.10:FF:000421">
    <property type="entry name" value="PAN2-PAN3 deadenylation complex catalytic subunit PAN2"/>
    <property type="match status" value="1"/>
</dbReference>
<dbReference type="InterPro" id="IPR038765">
    <property type="entry name" value="Papain-like_cys_pep_sf"/>
</dbReference>
<evidence type="ECO:0000256" key="7">
    <source>
        <dbReference type="ARBA" id="ARBA00022839"/>
    </source>
</evidence>
<organism evidence="11 12">
    <name type="scientific">Lepeophtheirus salmonis</name>
    <name type="common">Salmon louse</name>
    <name type="synonym">Caligus salmonis</name>
    <dbReference type="NCBI Taxonomy" id="72036"/>
    <lineage>
        <taxon>Eukaryota</taxon>
        <taxon>Metazoa</taxon>
        <taxon>Ecdysozoa</taxon>
        <taxon>Arthropoda</taxon>
        <taxon>Crustacea</taxon>
        <taxon>Multicrustacea</taxon>
        <taxon>Hexanauplia</taxon>
        <taxon>Copepoda</taxon>
        <taxon>Siphonostomatoida</taxon>
        <taxon>Caligidae</taxon>
        <taxon>Lepeophtheirus</taxon>
    </lineage>
</organism>
<comment type="domain">
    <text evidence="9">The linker, or PAN3 interaction domain (PID), between the WD40 repeats and the pseudo-UCH domain mediates interaction with PAN3.</text>
</comment>
<proteinExistence type="inferred from homology"/>
<dbReference type="InterPro" id="IPR048841">
    <property type="entry name" value="PAN2_N"/>
</dbReference>
<dbReference type="EC" id="3.1.13.4" evidence="9"/>
<dbReference type="GO" id="GO:0003676">
    <property type="term" value="F:nucleic acid binding"/>
    <property type="evidence" value="ECO:0007669"/>
    <property type="project" value="InterPro"/>
</dbReference>
<dbReference type="Pfam" id="PF18397">
    <property type="entry name" value="IKBKB_SDD"/>
    <property type="match status" value="1"/>
</dbReference>
<dbReference type="Pfam" id="PF20770">
    <property type="entry name" value="PAN2_N"/>
    <property type="match status" value="1"/>
</dbReference>
<dbReference type="Gene3D" id="1.20.1270.250">
    <property type="match status" value="1"/>
</dbReference>
<sequence>MDFVVENESSVDSLCEIIEKRVHIPKMCQILLTRNGNRLLCLEPFLKEKELGQPLCATVYVTDTRIITDIKEKISSYGFIIPDAVKSALKSPKEKVDFKTKRRIYAHGYYLLRQEEANHENSVVGTRILIVHLLNELKILNNSSQGLLKLFEKAVSKFDLFKESLNYDIEKYKEQATRRQRITSAKIYDSWSKPEPNLEKQLKYIQQDVASFEKEIININQEIRNLQKSSSFKVDSCPDLKEFCAKSLTLCESLKKFSPSNGRPSESSNVVEMARLIVICLKRRDEILRKHFTLLNQILIHVNAISSLMPKIEVSKNQLEIFLMAVSKSQRKRQSDVWKLLSAALQLSPVDNSSTPSTASPSSSSGMGMFSQVDETSQLIGENRILRSNMQRALDSASESLDKFNQLISMEYMNGSNGPEGTSEDFTETEYDGDMMYIPQNEFKLVNSVVGDGTHKDREIGISTLAFDQHEELLWMGSRSGHVTSYYGTQFQKYTSFQVHPRDHIRNITTTEQSVLILTNTTLRGQHRRGVPQFNYSSKNMVDMHSLIVNNRTQRVLMGGMQESLVEYDIGSGKQVSVVNTEGSCALLREHPRFTCCGDVPCGKIQLRDPRSLALAHSLDAHTGTLSDFDVHGHHLITCGQSLRHGIEQTDRFLMVYDMRILRAISPIQSMVVPYHLRFLQSMTSQIAIMSANGQVQMADTACLATPNLSMFQVEFNLEGLNTISMDISPSNQCLAFGDTGNTIYLYSSYADPVLNPYARATEFADPVEQLPAMSIDDEFAVYSSVPRPHLPPGTNSYLSDLWPDRFCRNAFRDTPEINPEIIRSMKIIGTVGICKKCDKHEKESRGLFQLVVKYSKLGVEDFDFDRYNRTGFCGLEATLPNAYSNSMLQILYFIENFHKMILNHVCTRETCLACELSFLFHMMNHSSGAPCQSSNFLRSLRTIPEASALGIVLSGEHGIKKCNVPRLIQSKNDSGNSPSIVSDLFGFKQDKINYCTRCKSNVASSDLLQVVNMVYPEQASPDSPVLYKFERIICSSLCPEQTTPAWCDKCRKYQPTNITRVVRSLPKILNLNAGCDNTQDINFWRTQIELTYKMHKSMFPDNEEDSQGNSNLDLTEKDAKLAPPADGIKQCRYGINCNRLPDCKFWHPEIYDDKATNADFGDRLFNENISWVPFNFTLNRHEDGTISHDVNETDSPVVESLTYDLYAVCCNIVEPSTNEHSNLVACINIGPYFHSKIASAVSQWYILNDFSISTISQQEAVWFNLSWKVPCILVFQSRSEAKKQIPYINPITTDVFNEGRSLSTRRDGQKRIAFIPLGSDEMPGPGDLTAIDAEFVTLNQEESELRSDGKVSLLKAAHVSVARITVVRGNGPLEGTPFIDDYISTQEQVVDYVTKFSGIKPGDLDANSSSKHLTTLKSTYLKLRYLVDIGVIFVGHGLKNDFRVINIVVPPEQIVDTVHLFHLPHNRMVSLKFLAWFFLKIKIQGDTHDSVEDAVTALSLYKKYLELKKDQQFITALNALYEKGKELNWKIPEDAA</sequence>
<comment type="function">
    <text evidence="9">Catalytic subunit of the poly(A)-nuclease (PAN) deadenylation complex, one of two cytoplasmic mRNA deadenylases involved in general and miRNA-mediated mRNA turnover. PAN specifically shortens poly(A) tails of RNA and the activity is stimulated by poly(A)-binding protein (PABP). PAN deadenylation is followed by rapid degradation of the shortened mRNA tails by the CCR4-NOT complex. Deadenylated mRNAs are then degraded by two alternative mechanisms, namely exosome-mediated 3'-5' exonucleolytic degradation, or deadenlyation-dependent mRNA decaping and subsequent 5'-3' exonucleolytic degradation by XRN1.</text>
</comment>
<accession>A0A7R8GZP1</accession>
<dbReference type="InterPro" id="IPR041185">
    <property type="entry name" value="IKBKB_SDD"/>
</dbReference>
<keyword evidence="3 9" id="KW-0507">mRNA processing</keyword>
<dbReference type="InterPro" id="IPR028881">
    <property type="entry name" value="PAN2_UCH_dom"/>
</dbReference>
<comment type="cofactor">
    <cofactor evidence="9">
        <name>a divalent metal cation</name>
        <dbReference type="ChEBI" id="CHEBI:60240"/>
    </cofactor>
    <text evidence="9">Binds 2 metal cations per subunit in the catalytic exonuclease domain.</text>
</comment>
<dbReference type="InterPro" id="IPR050785">
    <property type="entry name" value="PAN2-PAN3_catalytic_subunit"/>
</dbReference>
<feature type="binding site" evidence="9">
    <location>
        <position position="1335"/>
    </location>
    <ligand>
        <name>a divalent metal cation</name>
        <dbReference type="ChEBI" id="CHEBI:60240"/>
        <note>catalytic</note>
    </ligand>
</feature>
<dbReference type="InterPro" id="IPR012337">
    <property type="entry name" value="RNaseH-like_sf"/>
</dbReference>
<evidence type="ECO:0000256" key="6">
    <source>
        <dbReference type="ARBA" id="ARBA00022801"/>
    </source>
</evidence>
<dbReference type="Gene3D" id="3.30.420.10">
    <property type="entry name" value="Ribonuclease H-like superfamily/Ribonuclease H"/>
    <property type="match status" value="1"/>
</dbReference>
<feature type="binding site" evidence="9">
    <location>
        <position position="1333"/>
    </location>
    <ligand>
        <name>a divalent metal cation</name>
        <dbReference type="ChEBI" id="CHEBI:60240"/>
        <note>catalytic</note>
    </ligand>
</feature>
<dbReference type="InterPro" id="IPR036397">
    <property type="entry name" value="RNaseH_sf"/>
</dbReference>
<comment type="subunit">
    <text evidence="9">Forms a heterotrimer with an asymmetric homodimer of the regulatory subunit PAN3 to form the poly(A)-nuclease (PAN) deadenylation complex.</text>
</comment>
<evidence type="ECO:0000256" key="8">
    <source>
        <dbReference type="ARBA" id="ARBA00023242"/>
    </source>
</evidence>
<dbReference type="InterPro" id="IPR013520">
    <property type="entry name" value="Ribonucl_H"/>
</dbReference>
<dbReference type="PANTHER" id="PTHR15728:SF0">
    <property type="entry name" value="PAN2-PAN3 DEADENYLATION COMPLEX CATALYTIC SUBUNIT PAN2"/>
    <property type="match status" value="1"/>
</dbReference>
<evidence type="ECO:0000256" key="5">
    <source>
        <dbReference type="ARBA" id="ARBA00022723"/>
    </source>
</evidence>
<comment type="catalytic activity">
    <reaction evidence="1 9">
        <text>Exonucleolytic cleavage of poly(A) to 5'-AMP.</text>
        <dbReference type="EC" id="3.1.13.4"/>
    </reaction>
</comment>
<reference evidence="11" key="1">
    <citation type="submission" date="2021-02" db="EMBL/GenBank/DDBJ databases">
        <authorList>
            <person name="Bekaert M."/>
        </authorList>
    </citation>
    <scope>NUCLEOTIDE SEQUENCE</scope>
    <source>
        <strain evidence="11">IoA-00</strain>
    </source>
</reference>
<dbReference type="SUPFAM" id="SSF50978">
    <property type="entry name" value="WD40 repeat-like"/>
    <property type="match status" value="1"/>
</dbReference>
<dbReference type="GO" id="GO:0000932">
    <property type="term" value="C:P-body"/>
    <property type="evidence" value="ECO:0007669"/>
    <property type="project" value="UniProtKB-SubCell"/>
</dbReference>
<comment type="activity regulation">
    <text evidence="9">Positively regulated by the regulatory subunit PAN3.</text>
</comment>
<name>A0A7R8GZP1_LEPSM</name>
<dbReference type="InterPro" id="IPR030843">
    <property type="entry name" value="PAN2"/>
</dbReference>
<dbReference type="GO" id="GO:0004535">
    <property type="term" value="F:poly(A)-specific ribonuclease activity"/>
    <property type="evidence" value="ECO:0007669"/>
    <property type="project" value="UniProtKB-UniRule"/>
</dbReference>
<dbReference type="GO" id="GO:0031251">
    <property type="term" value="C:PAN complex"/>
    <property type="evidence" value="ECO:0007669"/>
    <property type="project" value="UniProtKB-UniRule"/>
</dbReference>
<dbReference type="PROSITE" id="PS50235">
    <property type="entry name" value="USP_3"/>
    <property type="match status" value="1"/>
</dbReference>
<protein>
    <recommendedName>
        <fullName evidence="9">PAN2-PAN3 deadenylation complex catalytic subunit PAN2</fullName>
        <ecNumber evidence="9">3.1.13.4</ecNumber>
    </recommendedName>
    <alternativeName>
        <fullName evidence="9">PAB1P-dependent poly(A)-specific ribonuclease</fullName>
    </alternativeName>
    <alternativeName>
        <fullName evidence="9">Poly(A)-nuclease deadenylation complex subunit 2</fullName>
        <shortName evidence="9">PAN deadenylation complex subunit 2</shortName>
    </alternativeName>
</protein>
<feature type="binding site" evidence="9">
    <location>
        <position position="1442"/>
    </location>
    <ligand>
        <name>a divalent metal cation</name>
        <dbReference type="ChEBI" id="CHEBI:60240"/>
        <note>catalytic</note>
    </ligand>
</feature>
<evidence type="ECO:0000313" key="11">
    <source>
        <dbReference type="EMBL" id="CAF2767741.1"/>
    </source>
</evidence>
<dbReference type="FunFam" id="3.30.420.10:FF:000011">
    <property type="entry name" value="PAN2-PAN3 deadenylation complex catalytic subunit PAN2"/>
    <property type="match status" value="1"/>
</dbReference>
<comment type="domain">
    <text evidence="9">Contains a pseudo-UCH domain. This ubiquitin C-terminal hydrolase (UCH)-like or ubiquitin specific protease (USP)-like domain is predicted to be catalytically inactive because it lacks the active site catalytic triad characteristic of thiol proteases, with residues at the equivalent structural positions that are incompatible with catalysis, and it cannot bind ubiquitin. It functions as a structural scaffold for intra- and intermolecular interactions in the complex.</text>
</comment>
<keyword evidence="6 9" id="KW-0378">Hydrolase</keyword>
<dbReference type="InterPro" id="IPR028889">
    <property type="entry name" value="USP"/>
</dbReference>
<dbReference type="SMART" id="SM00479">
    <property type="entry name" value="EXOIII"/>
    <property type="match status" value="1"/>
</dbReference>
<gene>
    <name evidence="9" type="primary">PAN2</name>
    <name evidence="11" type="ORF">LSAA_1357</name>
</gene>
<evidence type="ECO:0000256" key="3">
    <source>
        <dbReference type="ARBA" id="ARBA00022664"/>
    </source>
</evidence>
<comment type="caution">
    <text evidence="9">Lacks conserved residue(s) required for the propagation of feature annotation.</text>
</comment>
<comment type="similarity">
    <text evidence="9">Belongs to the peptidase C19 family. PAN2 subfamily.</text>
</comment>
<dbReference type="OrthoDB" id="16516at2759"/>
<dbReference type="InterPro" id="IPR015943">
    <property type="entry name" value="WD40/YVTN_repeat-like_dom_sf"/>
</dbReference>
<evidence type="ECO:0000256" key="1">
    <source>
        <dbReference type="ARBA" id="ARBA00001663"/>
    </source>
</evidence>
<dbReference type="InterPro" id="IPR036322">
    <property type="entry name" value="WD40_repeat_dom_sf"/>
</dbReference>
<dbReference type="EMBL" id="HG994580">
    <property type="protein sequence ID" value="CAF2767741.1"/>
    <property type="molecule type" value="Genomic_DNA"/>
</dbReference>
<evidence type="ECO:0000256" key="4">
    <source>
        <dbReference type="ARBA" id="ARBA00022722"/>
    </source>
</evidence>
<dbReference type="Gene3D" id="3.90.70.10">
    <property type="entry name" value="Cysteine proteinases"/>
    <property type="match status" value="1"/>
</dbReference>
<keyword evidence="12" id="KW-1185">Reference proteome</keyword>
<evidence type="ECO:0000313" key="12">
    <source>
        <dbReference type="Proteomes" id="UP000675881"/>
    </source>
</evidence>
<dbReference type="Proteomes" id="UP000675881">
    <property type="component" value="Chromosome 1"/>
</dbReference>
<dbReference type="InterPro" id="IPR046375">
    <property type="entry name" value="IKBKB_SDD_sf"/>
</dbReference>
<dbReference type="SUPFAM" id="SSF53098">
    <property type="entry name" value="Ribonuclease H-like"/>
    <property type="match status" value="1"/>
</dbReference>
<dbReference type="GO" id="GO:0006397">
    <property type="term" value="P:mRNA processing"/>
    <property type="evidence" value="ECO:0007669"/>
    <property type="project" value="UniProtKB-KW"/>
</dbReference>
<feature type="region of interest" description="Disordered" evidence="10">
    <location>
        <begin position="349"/>
        <end position="368"/>
    </location>
</feature>
<dbReference type="SUPFAM" id="SSF54001">
    <property type="entry name" value="Cysteine proteinases"/>
    <property type="match status" value="1"/>
</dbReference>
<evidence type="ECO:0000256" key="2">
    <source>
        <dbReference type="ARBA" id="ARBA00022490"/>
    </source>
</evidence>
<feature type="binding site" evidence="9">
    <location>
        <position position="1494"/>
    </location>
    <ligand>
        <name>a divalent metal cation</name>
        <dbReference type="ChEBI" id="CHEBI:60240"/>
        <note>catalytic</note>
    </ligand>
</feature>
<dbReference type="Gene3D" id="2.130.10.10">
    <property type="entry name" value="YVTN repeat-like/Quinoprotein amine dehydrogenase"/>
    <property type="match status" value="1"/>
</dbReference>
<keyword evidence="4 9" id="KW-0540">Nuclease</keyword>
<keyword evidence="2 9" id="KW-0963">Cytoplasm</keyword>
<feature type="compositionally biased region" description="Low complexity" evidence="10">
    <location>
        <begin position="353"/>
        <end position="365"/>
    </location>
</feature>
<keyword evidence="8 9" id="KW-0539">Nucleus</keyword>
<dbReference type="GO" id="GO:0046872">
    <property type="term" value="F:metal ion binding"/>
    <property type="evidence" value="ECO:0007669"/>
    <property type="project" value="UniProtKB-KW"/>
</dbReference>
<dbReference type="GO" id="GO:0005634">
    <property type="term" value="C:nucleus"/>
    <property type="evidence" value="ECO:0007669"/>
    <property type="project" value="UniProtKB-SubCell"/>
</dbReference>
<evidence type="ECO:0000256" key="9">
    <source>
        <dbReference type="HAMAP-Rule" id="MF_03182"/>
    </source>
</evidence>
<dbReference type="Pfam" id="PF00929">
    <property type="entry name" value="RNase_T"/>
    <property type="match status" value="1"/>
</dbReference>
<dbReference type="GO" id="GO:0010606">
    <property type="term" value="P:positive regulation of cytoplasmic mRNA processing body assembly"/>
    <property type="evidence" value="ECO:0007669"/>
    <property type="project" value="UniProtKB-UniRule"/>
</dbReference>
<dbReference type="Pfam" id="PF13423">
    <property type="entry name" value="UCH_1"/>
    <property type="match status" value="1"/>
</dbReference>
<keyword evidence="5 9" id="KW-0479">Metal-binding</keyword>
<evidence type="ECO:0000256" key="10">
    <source>
        <dbReference type="SAM" id="MobiDB-lite"/>
    </source>
</evidence>
<dbReference type="GO" id="GO:0000289">
    <property type="term" value="P:nuclear-transcribed mRNA poly(A) tail shortening"/>
    <property type="evidence" value="ECO:0007669"/>
    <property type="project" value="UniProtKB-UniRule"/>
</dbReference>
<dbReference type="HAMAP" id="MF_03182">
    <property type="entry name" value="PAN2"/>
    <property type="match status" value="1"/>
</dbReference>
<keyword evidence="7 9" id="KW-0269">Exonuclease</keyword>
<dbReference type="PANTHER" id="PTHR15728">
    <property type="entry name" value="DEADENYLATION COMPLEX CATALYTIC SUBUNIT PAN2"/>
    <property type="match status" value="1"/>
</dbReference>